<keyword evidence="3" id="KW-1185">Reference proteome</keyword>
<organism evidence="2 3">
    <name type="scientific">Filobasidium floriforme</name>
    <dbReference type="NCBI Taxonomy" id="5210"/>
    <lineage>
        <taxon>Eukaryota</taxon>
        <taxon>Fungi</taxon>
        <taxon>Dikarya</taxon>
        <taxon>Basidiomycota</taxon>
        <taxon>Agaricomycotina</taxon>
        <taxon>Tremellomycetes</taxon>
        <taxon>Filobasidiales</taxon>
        <taxon>Filobasidiaceae</taxon>
        <taxon>Filobasidium</taxon>
    </lineage>
</organism>
<protein>
    <submittedName>
        <fullName evidence="2">Uncharacterized protein</fullName>
    </submittedName>
</protein>
<evidence type="ECO:0000313" key="3">
    <source>
        <dbReference type="Proteomes" id="UP000812966"/>
    </source>
</evidence>
<sequence length="313" mass="34379">MEATKPVVQVILPRSDATEDGQELSRPPSVFPVAEVDRLRAQEGESGSGQGTIQNEPSVSSTLIQTERDGSRDHAPAPPQYDDPIPYHPKPSLDLPPYEPLPDTFQPRTEKPTPKSNLSLAASASATASASDEKRRLDLEAVTTAVDQAYAATPQFDDQRSELRPSGSRSASTGVGFGVGKIRGEGTAMGRKMSLKDEKELNKLFDQIERAHGHKLPDQSTELDTERAAERNTKKRESFYQDLLTSTSAGRMRDQEYDLSNASPRVSPLVKSFTESGSGFEPDEHEREEGDRKRKSREVVDIHQAIRDGPGQL</sequence>
<evidence type="ECO:0000256" key="1">
    <source>
        <dbReference type="SAM" id="MobiDB-lite"/>
    </source>
</evidence>
<feature type="compositionally biased region" description="Basic and acidic residues" evidence="1">
    <location>
        <begin position="282"/>
        <end position="306"/>
    </location>
</feature>
<comment type="caution">
    <text evidence="2">The sequence shown here is derived from an EMBL/GenBank/DDBJ whole genome shotgun (WGS) entry which is preliminary data.</text>
</comment>
<dbReference type="OrthoDB" id="2593595at2759"/>
<proteinExistence type="predicted"/>
<accession>A0A8K0JNG1</accession>
<gene>
    <name evidence="2" type="ORF">FFLO_02166</name>
</gene>
<dbReference type="AlphaFoldDB" id="A0A8K0JNG1"/>
<feature type="compositionally biased region" description="Basic and acidic residues" evidence="1">
    <location>
        <begin position="66"/>
        <end position="75"/>
    </location>
</feature>
<feature type="region of interest" description="Disordered" evidence="1">
    <location>
        <begin position="149"/>
        <end position="183"/>
    </location>
</feature>
<feature type="region of interest" description="Disordered" evidence="1">
    <location>
        <begin position="1"/>
        <end position="135"/>
    </location>
</feature>
<reference evidence="2" key="1">
    <citation type="submission" date="2020-04" db="EMBL/GenBank/DDBJ databases">
        <title>Analysis of mating type loci in Filobasidium floriforme.</title>
        <authorList>
            <person name="Nowrousian M."/>
        </authorList>
    </citation>
    <scope>NUCLEOTIDE SEQUENCE</scope>
    <source>
        <strain evidence="2">CBS 6242</strain>
    </source>
</reference>
<feature type="compositionally biased region" description="Polar residues" evidence="1">
    <location>
        <begin position="51"/>
        <end position="65"/>
    </location>
</feature>
<evidence type="ECO:0000313" key="2">
    <source>
        <dbReference type="EMBL" id="KAG7562386.1"/>
    </source>
</evidence>
<feature type="compositionally biased region" description="Basic and acidic residues" evidence="1">
    <location>
        <begin position="224"/>
        <end position="239"/>
    </location>
</feature>
<feature type="compositionally biased region" description="Low complexity" evidence="1">
    <location>
        <begin position="116"/>
        <end position="130"/>
    </location>
</feature>
<feature type="compositionally biased region" description="Pro residues" evidence="1">
    <location>
        <begin position="76"/>
        <end position="89"/>
    </location>
</feature>
<feature type="region of interest" description="Disordered" evidence="1">
    <location>
        <begin position="210"/>
        <end position="313"/>
    </location>
</feature>
<dbReference type="EMBL" id="JABELV010000033">
    <property type="protein sequence ID" value="KAG7562386.1"/>
    <property type="molecule type" value="Genomic_DNA"/>
</dbReference>
<name>A0A8K0JNG1_9TREE</name>
<dbReference type="Proteomes" id="UP000812966">
    <property type="component" value="Unassembled WGS sequence"/>
</dbReference>